<keyword evidence="7" id="KW-0732">Signal</keyword>
<dbReference type="Pfam" id="PF07715">
    <property type="entry name" value="Plug"/>
    <property type="match status" value="1"/>
</dbReference>
<dbReference type="GO" id="GO:0004180">
    <property type="term" value="F:carboxypeptidase activity"/>
    <property type="evidence" value="ECO:0007669"/>
    <property type="project" value="UniProtKB-KW"/>
</dbReference>
<dbReference type="PANTHER" id="PTHR30069">
    <property type="entry name" value="TONB-DEPENDENT OUTER MEMBRANE RECEPTOR"/>
    <property type="match status" value="1"/>
</dbReference>
<comment type="subcellular location">
    <subcellularLocation>
        <location evidence="1">Cell outer membrane</location>
        <topology evidence="1">Multi-pass membrane protein</topology>
    </subcellularLocation>
</comment>
<feature type="signal peptide" evidence="7">
    <location>
        <begin position="1"/>
        <end position="28"/>
    </location>
</feature>
<evidence type="ECO:0000256" key="4">
    <source>
        <dbReference type="ARBA" id="ARBA00022692"/>
    </source>
</evidence>
<keyword evidence="6" id="KW-0998">Cell outer membrane</keyword>
<dbReference type="Proteomes" id="UP000236220">
    <property type="component" value="Unassembled WGS sequence"/>
</dbReference>
<evidence type="ECO:0000256" key="6">
    <source>
        <dbReference type="ARBA" id="ARBA00023237"/>
    </source>
</evidence>
<dbReference type="Gene3D" id="2.170.130.10">
    <property type="entry name" value="TonB-dependent receptor, plug domain"/>
    <property type="match status" value="1"/>
</dbReference>
<dbReference type="GO" id="GO:0015344">
    <property type="term" value="F:siderophore uptake transmembrane transporter activity"/>
    <property type="evidence" value="ECO:0007669"/>
    <property type="project" value="TreeGrafter"/>
</dbReference>
<dbReference type="RefSeq" id="WP_103075665.1">
    <property type="nucleotide sequence ID" value="NZ_NPZB01000002.1"/>
</dbReference>
<evidence type="ECO:0000256" key="1">
    <source>
        <dbReference type="ARBA" id="ARBA00004571"/>
    </source>
</evidence>
<feature type="domain" description="TonB-dependent receptor plug" evidence="8">
    <location>
        <begin position="133"/>
        <end position="236"/>
    </location>
</feature>
<keyword evidence="3" id="KW-1134">Transmembrane beta strand</keyword>
<dbReference type="GO" id="GO:0009279">
    <property type="term" value="C:cell outer membrane"/>
    <property type="evidence" value="ECO:0007669"/>
    <property type="project" value="UniProtKB-SubCell"/>
</dbReference>
<dbReference type="Gene3D" id="2.60.40.1120">
    <property type="entry name" value="Carboxypeptidase-like, regulatory domain"/>
    <property type="match status" value="1"/>
</dbReference>
<keyword evidence="2" id="KW-0813">Transport</keyword>
<evidence type="ECO:0000256" key="5">
    <source>
        <dbReference type="ARBA" id="ARBA00023136"/>
    </source>
</evidence>
<feature type="domain" description="TonB-dependent transporter Oar-like beta-barrel" evidence="9">
    <location>
        <begin position="356"/>
        <end position="614"/>
    </location>
</feature>
<evidence type="ECO:0000313" key="11">
    <source>
        <dbReference type="Proteomes" id="UP000236220"/>
    </source>
</evidence>
<comment type="caution">
    <text evidence="10">The sequence shown here is derived from an EMBL/GenBank/DDBJ whole genome shotgun (WGS) entry which is preliminary data.</text>
</comment>
<keyword evidence="10" id="KW-0121">Carboxypeptidase</keyword>
<proteinExistence type="predicted"/>
<dbReference type="InterPro" id="IPR036942">
    <property type="entry name" value="Beta-barrel_TonB_sf"/>
</dbReference>
<keyword evidence="10" id="KW-0378">Hydrolase</keyword>
<dbReference type="AlphaFoldDB" id="A0A2K1PZ11"/>
<dbReference type="InterPro" id="IPR057601">
    <property type="entry name" value="Oar-like_b-barrel"/>
</dbReference>
<dbReference type="GO" id="GO:0030246">
    <property type="term" value="F:carbohydrate binding"/>
    <property type="evidence" value="ECO:0007669"/>
    <property type="project" value="InterPro"/>
</dbReference>
<keyword evidence="10" id="KW-0645">Protease</keyword>
<dbReference type="InterPro" id="IPR039426">
    <property type="entry name" value="TonB-dep_rcpt-like"/>
</dbReference>
<sequence>MLHSRHRSIRPHALALALAIGFAGNLHAQSNITGSIFGTAEAGATVVVENKDTGLTRRITADQSGRYQVSALPNGTYKVTEEKNGATIATRDNIAVNISSGTEVSFAATAKSGNELGTVTITGSGGAGIDTSQTDTRTVLSADQLNKISVARDIASVALLAPSVVANDSYKSANGVTVPSFGGSASSENAYLINGYAVTNPLTSIGFTTLPFDAIAQQQILTGGYGAEFGRSTGGVINVVSKRGSNKWKFGVYTMWAPRETRATARDRYYPVTGFYNPTTYPATPARQTDGTLDLYRKANNSWSTTVGGYVSGPIIPNKLFVYADVETTREQGQLVNSVRLDSPGSNAQLGGWRQYRNDYPRGLVKLDWNVNDKNTLEFTGVVDDAKYDTDGYSFNYADDSHGTTQYNGPLNRDRSRLYIGKYTGYLTQDMTLSVLYGQQKIKHDQDLFGYSDACPRIAAAAANRAPSVPSANYNGCQIYNAAIFMPGRQRFDNTNGGRIDFAWHLGSHDLRVGYEQQTATSYTNSQQPGGYIWNYLWQSNAGTAVDASHGVASPASGGQLGTTGYYVSRVVQTRQAEVKTVQKSQYIEDRWQIGDRFLLSLGLRNEQFTNYTAAGQPYISQKKQLAPRIGAAWDVFGDSRFKVFGNAGRYYLALPNNAAVRGAAASINTNEYFTYSGVNADGSPINPVAIAVDPSKGGVCPNSNLVSANLECGIPPNPLTTTAKNIKGHYQDEFILGFEAAVADHVSMGAKLTSRILRSAIDDTCTPALGGKCRNFNPGVGNAFYLEQPDGSLALRYFTAAELGLPKLKRTYHALDLFAEHAFFNKWYGKVEYTFSKNIGNTEGQLASDLDIGAGGQVDVSRTQDWDLPQLMVGAYGLLPNDRTHQLKAFGYYQFTSQWRAGGSMMFASGRPRSCTSFYPTADKGLYNGSYYYFCGLAGSGTPVGSTGYAPPSADYRYAPRGTYGRSPNSFQLNLNVAYIPSWAAGKLTLQADLLNALNRQNAGSYNYRYSANRTQASQTYGQELNYAAPRYLRLTARYDF</sequence>
<accession>A0A2K1PZ11</accession>
<evidence type="ECO:0000256" key="7">
    <source>
        <dbReference type="SAM" id="SignalP"/>
    </source>
</evidence>
<evidence type="ECO:0000256" key="2">
    <source>
        <dbReference type="ARBA" id="ARBA00022448"/>
    </source>
</evidence>
<keyword evidence="5" id="KW-0472">Membrane</keyword>
<dbReference type="SUPFAM" id="SSF56935">
    <property type="entry name" value="Porins"/>
    <property type="match status" value="1"/>
</dbReference>
<dbReference type="PANTHER" id="PTHR30069:SF46">
    <property type="entry name" value="OAR PROTEIN"/>
    <property type="match status" value="1"/>
</dbReference>
<evidence type="ECO:0000256" key="3">
    <source>
        <dbReference type="ARBA" id="ARBA00022452"/>
    </source>
</evidence>
<dbReference type="InterPro" id="IPR037066">
    <property type="entry name" value="Plug_dom_sf"/>
</dbReference>
<evidence type="ECO:0000259" key="8">
    <source>
        <dbReference type="Pfam" id="PF07715"/>
    </source>
</evidence>
<keyword evidence="4" id="KW-0812">Transmembrane</keyword>
<dbReference type="GO" id="GO:0044718">
    <property type="term" value="P:siderophore transmembrane transport"/>
    <property type="evidence" value="ECO:0007669"/>
    <property type="project" value="TreeGrafter"/>
</dbReference>
<dbReference type="Pfam" id="PF13620">
    <property type="entry name" value="CarboxypepD_reg"/>
    <property type="match status" value="1"/>
</dbReference>
<dbReference type="InterPro" id="IPR013784">
    <property type="entry name" value="Carb-bd-like_fold"/>
</dbReference>
<dbReference type="EMBL" id="NPZB01000002">
    <property type="protein sequence ID" value="PNS08032.1"/>
    <property type="molecule type" value="Genomic_DNA"/>
</dbReference>
<dbReference type="SUPFAM" id="SSF49452">
    <property type="entry name" value="Starch-binding domain-like"/>
    <property type="match status" value="1"/>
</dbReference>
<dbReference type="Pfam" id="PF25183">
    <property type="entry name" value="OMP_b-brl_4"/>
    <property type="match status" value="2"/>
</dbReference>
<feature type="domain" description="TonB-dependent transporter Oar-like beta-barrel" evidence="9">
    <location>
        <begin position="619"/>
        <end position="1024"/>
    </location>
</feature>
<dbReference type="Gene3D" id="2.40.170.20">
    <property type="entry name" value="TonB-dependent receptor, beta-barrel domain"/>
    <property type="match status" value="2"/>
</dbReference>
<gene>
    <name evidence="10" type="ORF">Lysil_2208</name>
</gene>
<name>A0A2K1PZ11_9GAMM</name>
<dbReference type="OrthoDB" id="9768147at2"/>
<reference evidence="10 11" key="1">
    <citation type="submission" date="2017-08" db="EMBL/GenBank/DDBJ databases">
        <title>Lysobacter sylvestris genome.</title>
        <authorList>
            <person name="Zhang D.-C."/>
            <person name="Albuquerque L."/>
            <person name="Franca L."/>
            <person name="Froufe H.J.C."/>
            <person name="Barroso C."/>
            <person name="Egas C."/>
            <person name="Da Costa M."/>
            <person name="Margesin R."/>
        </authorList>
    </citation>
    <scope>NUCLEOTIDE SEQUENCE [LARGE SCALE GENOMIC DNA]</scope>
    <source>
        <strain evidence="10 11">AM20-91</strain>
    </source>
</reference>
<feature type="chain" id="PRO_5014408507" evidence="7">
    <location>
        <begin position="29"/>
        <end position="1042"/>
    </location>
</feature>
<organism evidence="10 11">
    <name type="scientific">Solilutibacter silvestris</name>
    <dbReference type="NCBI Taxonomy" id="1645665"/>
    <lineage>
        <taxon>Bacteria</taxon>
        <taxon>Pseudomonadati</taxon>
        <taxon>Pseudomonadota</taxon>
        <taxon>Gammaproteobacteria</taxon>
        <taxon>Lysobacterales</taxon>
        <taxon>Lysobacteraceae</taxon>
        <taxon>Solilutibacter</taxon>
    </lineage>
</organism>
<dbReference type="InterPro" id="IPR012910">
    <property type="entry name" value="Plug_dom"/>
</dbReference>
<keyword evidence="11" id="KW-1185">Reference proteome</keyword>
<evidence type="ECO:0000259" key="9">
    <source>
        <dbReference type="Pfam" id="PF25183"/>
    </source>
</evidence>
<protein>
    <submittedName>
        <fullName evidence="10">Carboxypeptidase regulatory-like domain</fullName>
    </submittedName>
</protein>
<evidence type="ECO:0000313" key="10">
    <source>
        <dbReference type="EMBL" id="PNS08032.1"/>
    </source>
</evidence>